<dbReference type="HOGENOM" id="CLU_056607_6_4_4"/>
<dbReference type="InterPro" id="IPR050832">
    <property type="entry name" value="Bact_Acetyltransf"/>
</dbReference>
<feature type="domain" description="N-acetyltransferase" evidence="3">
    <location>
        <begin position="23"/>
        <end position="161"/>
    </location>
</feature>
<sequence>MQEQKPPSHGQITRTGRTSMSLYIVRAASWREDAVALRAVREAVFIREQGVPAELEWDEFDDVCVHLLAMNPSGNPIGTARLLPDASIGRMAVLRNWRCKGVGSALLDRLLKEAENRQFPSVTLNAQTHATGFYRKFGFQQAGPEFLDAGIPHVKMMLQFRPLTVDTP</sequence>
<dbReference type="GO" id="GO:0016747">
    <property type="term" value="F:acyltransferase activity, transferring groups other than amino-acyl groups"/>
    <property type="evidence" value="ECO:0007669"/>
    <property type="project" value="InterPro"/>
</dbReference>
<dbReference type="InterPro" id="IPR016181">
    <property type="entry name" value="Acyl_CoA_acyltransferase"/>
</dbReference>
<dbReference type="Proteomes" id="UP000002718">
    <property type="component" value="Chromosome"/>
</dbReference>
<evidence type="ECO:0000313" key="5">
    <source>
        <dbReference type="Proteomes" id="UP000002718"/>
    </source>
</evidence>
<dbReference type="PANTHER" id="PTHR43877">
    <property type="entry name" value="AMINOALKYLPHOSPHONATE N-ACETYLTRANSFERASE-RELATED-RELATED"/>
    <property type="match status" value="1"/>
</dbReference>
<dbReference type="AlphaFoldDB" id="Q2YBX3"/>
<accession>Q2YBX3</accession>
<dbReference type="STRING" id="323848.Nmul_A0440"/>
<dbReference type="KEGG" id="nmu:Nmul_A0440"/>
<dbReference type="Gene3D" id="3.40.630.30">
    <property type="match status" value="1"/>
</dbReference>
<gene>
    <name evidence="4" type="ordered locus">Nmul_A0440</name>
</gene>
<evidence type="ECO:0000256" key="1">
    <source>
        <dbReference type="ARBA" id="ARBA00022679"/>
    </source>
</evidence>
<keyword evidence="1" id="KW-0808">Transferase</keyword>
<dbReference type="eggNOG" id="COG2153">
    <property type="taxonomic scope" value="Bacteria"/>
</dbReference>
<proteinExistence type="predicted"/>
<name>Q2YBX3_NITMU</name>
<evidence type="ECO:0000256" key="2">
    <source>
        <dbReference type="ARBA" id="ARBA00023315"/>
    </source>
</evidence>
<protein>
    <submittedName>
        <fullName evidence="4">GCN5-related N-acetyltransferase</fullName>
    </submittedName>
</protein>
<keyword evidence="2" id="KW-0012">Acyltransferase</keyword>
<evidence type="ECO:0000259" key="3">
    <source>
        <dbReference type="PROSITE" id="PS51186"/>
    </source>
</evidence>
<dbReference type="EMBL" id="CP000103">
    <property type="protein sequence ID" value="ABB73748.1"/>
    <property type="molecule type" value="Genomic_DNA"/>
</dbReference>
<dbReference type="CDD" id="cd04301">
    <property type="entry name" value="NAT_SF"/>
    <property type="match status" value="1"/>
</dbReference>
<reference evidence="5" key="1">
    <citation type="submission" date="2005-08" db="EMBL/GenBank/DDBJ databases">
        <title>Complete sequence of chromosome 1 of Nitrosospira multiformis ATCC 25196.</title>
        <authorList>
            <person name="Copeland A."/>
            <person name="Lucas S."/>
            <person name="Lapidus A."/>
            <person name="Barry K."/>
            <person name="Detter J.C."/>
            <person name="Glavina T."/>
            <person name="Hammon N."/>
            <person name="Israni S."/>
            <person name="Pitluck S."/>
            <person name="Chain P."/>
            <person name="Malfatti S."/>
            <person name="Shin M."/>
            <person name="Vergez L."/>
            <person name="Schmutz J."/>
            <person name="Larimer F."/>
            <person name="Land M."/>
            <person name="Hauser L."/>
            <person name="Kyrpides N."/>
            <person name="Lykidis A."/>
            <person name="Richardson P."/>
        </authorList>
    </citation>
    <scope>NUCLEOTIDE SEQUENCE [LARGE SCALE GENOMIC DNA]</scope>
    <source>
        <strain evidence="5">ATCC 25196 / NCIMB 11849 / C 71</strain>
    </source>
</reference>
<dbReference type="SUPFAM" id="SSF55729">
    <property type="entry name" value="Acyl-CoA N-acyltransferases (Nat)"/>
    <property type="match status" value="1"/>
</dbReference>
<organism evidence="4 5">
    <name type="scientific">Nitrosospira multiformis (strain ATCC 25196 / NCIMB 11849 / C 71)</name>
    <dbReference type="NCBI Taxonomy" id="323848"/>
    <lineage>
        <taxon>Bacteria</taxon>
        <taxon>Pseudomonadati</taxon>
        <taxon>Pseudomonadota</taxon>
        <taxon>Betaproteobacteria</taxon>
        <taxon>Nitrosomonadales</taxon>
        <taxon>Nitrosomonadaceae</taxon>
        <taxon>Nitrosospira</taxon>
    </lineage>
</organism>
<dbReference type="InterPro" id="IPR000182">
    <property type="entry name" value="GNAT_dom"/>
</dbReference>
<keyword evidence="5" id="KW-1185">Reference proteome</keyword>
<dbReference type="PROSITE" id="PS51186">
    <property type="entry name" value="GNAT"/>
    <property type="match status" value="1"/>
</dbReference>
<dbReference type="PANTHER" id="PTHR43877:SF1">
    <property type="entry name" value="ACETYLTRANSFERASE"/>
    <property type="match status" value="1"/>
</dbReference>
<dbReference type="Pfam" id="PF13673">
    <property type="entry name" value="Acetyltransf_10"/>
    <property type="match status" value="1"/>
</dbReference>
<evidence type="ECO:0000313" key="4">
    <source>
        <dbReference type="EMBL" id="ABB73748.1"/>
    </source>
</evidence>
<reference evidence="4 5" key="2">
    <citation type="journal article" date="2008" name="Appl. Environ. Microbiol.">
        <title>Complete genome sequence of Nitrosospira multiformis, an ammonia-oxidizing bacterium from the soil environment.</title>
        <authorList>
            <person name="Norton J.M."/>
            <person name="Klotz M.G."/>
            <person name="Stein L.Y."/>
            <person name="Arp D.J."/>
            <person name="Bottomley P.J."/>
            <person name="Chain P.S."/>
            <person name="Hauser L.J."/>
            <person name="Land M.L."/>
            <person name="Larimer F.W."/>
            <person name="Shin M.W."/>
            <person name="Starkenburg S.R."/>
        </authorList>
    </citation>
    <scope>NUCLEOTIDE SEQUENCE [LARGE SCALE GENOMIC DNA]</scope>
    <source>
        <strain evidence="5">ATCC 25196 / NCIMB 11849 / C 71</strain>
    </source>
</reference>